<organism evidence="2 3">
    <name type="scientific">Pristionchus fissidentatus</name>
    <dbReference type="NCBI Taxonomy" id="1538716"/>
    <lineage>
        <taxon>Eukaryota</taxon>
        <taxon>Metazoa</taxon>
        <taxon>Ecdysozoa</taxon>
        <taxon>Nematoda</taxon>
        <taxon>Chromadorea</taxon>
        <taxon>Rhabditida</taxon>
        <taxon>Rhabditina</taxon>
        <taxon>Diplogasteromorpha</taxon>
        <taxon>Diplogasteroidea</taxon>
        <taxon>Neodiplogasteridae</taxon>
        <taxon>Pristionchus</taxon>
    </lineage>
</organism>
<keyword evidence="1" id="KW-0812">Transmembrane</keyword>
<proteinExistence type="predicted"/>
<accession>A0AAV5UX33</accession>
<feature type="transmembrane region" description="Helical" evidence="1">
    <location>
        <begin position="113"/>
        <end position="133"/>
    </location>
</feature>
<sequence>LQAISVSRLISVVFKHQVGLTCNMAVLVLASLPILPVFMSIFVLGELRYDNPVCSPILFFPKSYWRMIVIWNVYAFAIPLIAVFLNAITAIYLLYQRFNRLGAGSKTKRVNELYIAFALLMQSIIPALTMSTKGYRSIVEIYGLTAPPWVKEILDTSGFLTTGLNMTASMIFIR</sequence>
<dbReference type="InterPro" id="IPR010601">
    <property type="entry name" value="DUF1182"/>
</dbReference>
<comment type="caution">
    <text evidence="2">The sequence shown here is derived from an EMBL/GenBank/DDBJ whole genome shotgun (WGS) entry which is preliminary data.</text>
</comment>
<dbReference type="EMBL" id="BTSY01000001">
    <property type="protein sequence ID" value="GMT10842.1"/>
    <property type="molecule type" value="Genomic_DNA"/>
</dbReference>
<name>A0AAV5UX33_9BILA</name>
<feature type="transmembrane region" description="Helical" evidence="1">
    <location>
        <begin position="20"/>
        <end position="44"/>
    </location>
</feature>
<dbReference type="PANTHER" id="PTHR38614">
    <property type="entry name" value="PROTEIN CBG09954"/>
    <property type="match status" value="1"/>
</dbReference>
<evidence type="ECO:0000256" key="1">
    <source>
        <dbReference type="SAM" id="Phobius"/>
    </source>
</evidence>
<evidence type="ECO:0000313" key="2">
    <source>
        <dbReference type="EMBL" id="GMT10842.1"/>
    </source>
</evidence>
<protein>
    <recommendedName>
        <fullName evidence="4">G protein-coupled receptor</fullName>
    </recommendedName>
</protein>
<reference evidence="2" key="1">
    <citation type="submission" date="2023-10" db="EMBL/GenBank/DDBJ databases">
        <title>Genome assembly of Pristionchus species.</title>
        <authorList>
            <person name="Yoshida K."/>
            <person name="Sommer R.J."/>
        </authorList>
    </citation>
    <scope>NUCLEOTIDE SEQUENCE</scope>
    <source>
        <strain evidence="2">RS5133</strain>
    </source>
</reference>
<dbReference type="Proteomes" id="UP001432322">
    <property type="component" value="Unassembled WGS sequence"/>
</dbReference>
<dbReference type="PANTHER" id="PTHR38614:SF1">
    <property type="entry name" value="G_PROTEIN_RECEP_F1_2 DOMAIN-CONTAINING PROTEIN"/>
    <property type="match status" value="1"/>
</dbReference>
<gene>
    <name evidence="2" type="ORF">PFISCL1PPCAC_2139</name>
</gene>
<feature type="transmembrane region" description="Helical" evidence="1">
    <location>
        <begin position="64"/>
        <end position="93"/>
    </location>
</feature>
<dbReference type="AlphaFoldDB" id="A0AAV5UX33"/>
<keyword evidence="3" id="KW-1185">Reference proteome</keyword>
<keyword evidence="1" id="KW-0472">Membrane</keyword>
<feature type="non-terminal residue" evidence="2">
    <location>
        <position position="1"/>
    </location>
</feature>
<evidence type="ECO:0000313" key="3">
    <source>
        <dbReference type="Proteomes" id="UP001432322"/>
    </source>
</evidence>
<feature type="non-terminal residue" evidence="2">
    <location>
        <position position="174"/>
    </location>
</feature>
<keyword evidence="1" id="KW-1133">Transmembrane helix</keyword>
<evidence type="ECO:0008006" key="4">
    <source>
        <dbReference type="Google" id="ProtNLM"/>
    </source>
</evidence>